<evidence type="ECO:0000256" key="3">
    <source>
        <dbReference type="ARBA" id="ARBA00022843"/>
    </source>
</evidence>
<keyword evidence="3" id="KW-0832">Ubl conjugation</keyword>
<dbReference type="PANTHER" id="PTHR21446">
    <property type="entry name" value="DUF3504 DOMAIN-CONTAINING PROTEIN"/>
    <property type="match status" value="1"/>
</dbReference>
<dbReference type="Pfam" id="PF12012">
    <property type="entry name" value="DUF3504"/>
    <property type="match status" value="1"/>
</dbReference>
<evidence type="ECO:0000256" key="1">
    <source>
        <dbReference type="ARBA" id="ARBA00022499"/>
    </source>
</evidence>
<accession>A0AAD6B8H6</accession>
<proteinExistence type="predicted"/>
<name>A0AAD6B8H6_9TELE</name>
<evidence type="ECO:0000313" key="6">
    <source>
        <dbReference type="Proteomes" id="UP001219934"/>
    </source>
</evidence>
<dbReference type="PANTHER" id="PTHR21446:SF12">
    <property type="entry name" value="POTASSIUM CHANNEL TETRAMERIZATION DOMAIN CONTAINING 1"/>
    <property type="match status" value="1"/>
</dbReference>
<keyword evidence="6" id="KW-1185">Reference proteome</keyword>
<sequence>MLRKKGLDTSVHHSSITEDDFKAIKQVLDPKTPEGLVNKVWFDVQLHFGRRGNEGNRQLKPSSFTTKTDENGLKYATLTFNEHTKNHNDPQARNKESTRGFMCELPGDPLCPVSSLEKYISLLPPDAPAFYLHPRRQVNCNVDNVWFTREPMGMFVVEMLFLQNLVQADCSRQLPVSDHRSDCWQPEAAGDPVIDEALDLARTISTKKHNEQVKKNRDILRKLIIAALYLARQEQAFRGHNEAARSSNRGNFVELVRAFAELDTALAEHLGSSTVFSGGSAVRWNFKSRTLHAMHEGRGSLCIAFDKIMTEPGWDKETIAQSASLKQKLEDFDFTILLG</sequence>
<dbReference type="InterPro" id="IPR052787">
    <property type="entry name" value="MAVS"/>
</dbReference>
<organism evidence="5 6">
    <name type="scientific">Pogonophryne albipinna</name>
    <dbReference type="NCBI Taxonomy" id="1090488"/>
    <lineage>
        <taxon>Eukaryota</taxon>
        <taxon>Metazoa</taxon>
        <taxon>Chordata</taxon>
        <taxon>Craniata</taxon>
        <taxon>Vertebrata</taxon>
        <taxon>Euteleostomi</taxon>
        <taxon>Actinopterygii</taxon>
        <taxon>Neopterygii</taxon>
        <taxon>Teleostei</taxon>
        <taxon>Neoteleostei</taxon>
        <taxon>Acanthomorphata</taxon>
        <taxon>Eupercaria</taxon>
        <taxon>Perciformes</taxon>
        <taxon>Notothenioidei</taxon>
        <taxon>Pogonophryne</taxon>
    </lineage>
</organism>
<evidence type="ECO:0000256" key="2">
    <source>
        <dbReference type="ARBA" id="ARBA00022553"/>
    </source>
</evidence>
<dbReference type="AlphaFoldDB" id="A0AAD6B8H6"/>
<reference evidence="5" key="1">
    <citation type="submission" date="2022-11" db="EMBL/GenBank/DDBJ databases">
        <title>Chromosome-level genome of Pogonophryne albipinna.</title>
        <authorList>
            <person name="Jo E."/>
        </authorList>
    </citation>
    <scope>NUCLEOTIDE SEQUENCE</scope>
    <source>
        <strain evidence="5">SGF0006</strain>
        <tissue evidence="5">Muscle</tissue>
    </source>
</reference>
<dbReference type="Proteomes" id="UP001219934">
    <property type="component" value="Unassembled WGS sequence"/>
</dbReference>
<comment type="caution">
    <text evidence="5">The sequence shown here is derived from an EMBL/GenBank/DDBJ whole genome shotgun (WGS) entry which is preliminary data.</text>
</comment>
<feature type="non-terminal residue" evidence="5">
    <location>
        <position position="1"/>
    </location>
</feature>
<keyword evidence="2" id="KW-0597">Phosphoprotein</keyword>
<evidence type="ECO:0000313" key="5">
    <source>
        <dbReference type="EMBL" id="KAJ4939229.1"/>
    </source>
</evidence>
<keyword evidence="1" id="KW-1017">Isopeptide bond</keyword>
<dbReference type="EMBL" id="JAPTMU010000008">
    <property type="protein sequence ID" value="KAJ4939229.1"/>
    <property type="molecule type" value="Genomic_DNA"/>
</dbReference>
<evidence type="ECO:0000259" key="4">
    <source>
        <dbReference type="Pfam" id="PF12012"/>
    </source>
</evidence>
<feature type="domain" description="ZMYM2-like/QRICH1 C-terminal" evidence="4">
    <location>
        <begin position="22"/>
        <end position="158"/>
    </location>
</feature>
<gene>
    <name evidence="5" type="ORF">JOQ06_028685</name>
</gene>
<protein>
    <recommendedName>
        <fullName evidence="4">ZMYM2-like/QRICH1 C-terminal domain-containing protein</fullName>
    </recommendedName>
</protein>
<dbReference type="InterPro" id="IPR021893">
    <property type="entry name" value="ZMYM2-like_C"/>
</dbReference>